<keyword evidence="6" id="KW-0805">Transcription regulation</keyword>
<feature type="domain" description="Anti-sigma K factor RskA C-terminal" evidence="12">
    <location>
        <begin position="98"/>
        <end position="240"/>
    </location>
</feature>
<dbReference type="Proteomes" id="UP001501115">
    <property type="component" value="Unassembled WGS sequence"/>
</dbReference>
<dbReference type="RefSeq" id="WP_345664789.1">
    <property type="nucleotide sequence ID" value="NZ_BAABET010000010.1"/>
</dbReference>
<protein>
    <recommendedName>
        <fullName evidence="10">Regulator of SigK</fullName>
    </recommendedName>
    <alternativeName>
        <fullName evidence="9">Sigma-K anti-sigma factor RskA</fullName>
    </alternativeName>
</protein>
<feature type="domain" description="Putative zinc-finger" evidence="13">
    <location>
        <begin position="12"/>
        <end position="38"/>
    </location>
</feature>
<evidence type="ECO:0000256" key="10">
    <source>
        <dbReference type="ARBA" id="ARBA00030803"/>
    </source>
</evidence>
<evidence type="ECO:0000256" key="8">
    <source>
        <dbReference type="ARBA" id="ARBA00023163"/>
    </source>
</evidence>
<keyword evidence="15" id="KW-1185">Reference proteome</keyword>
<evidence type="ECO:0000259" key="12">
    <source>
        <dbReference type="Pfam" id="PF10099"/>
    </source>
</evidence>
<dbReference type="Gene3D" id="1.10.10.1320">
    <property type="entry name" value="Anti-sigma factor, zinc-finger domain"/>
    <property type="match status" value="1"/>
</dbReference>
<gene>
    <name evidence="14" type="ORF">GCM10023086_59540</name>
</gene>
<dbReference type="InterPro" id="IPR018764">
    <property type="entry name" value="RskA_C"/>
</dbReference>
<keyword evidence="7 11" id="KW-0472">Membrane</keyword>
<dbReference type="Pfam" id="PF10099">
    <property type="entry name" value="RskA_C"/>
    <property type="match status" value="1"/>
</dbReference>
<evidence type="ECO:0000256" key="7">
    <source>
        <dbReference type="ARBA" id="ARBA00023136"/>
    </source>
</evidence>
<feature type="transmembrane region" description="Helical" evidence="11">
    <location>
        <begin position="94"/>
        <end position="114"/>
    </location>
</feature>
<evidence type="ECO:0000256" key="4">
    <source>
        <dbReference type="ARBA" id="ARBA00022692"/>
    </source>
</evidence>
<keyword evidence="8" id="KW-0804">Transcription</keyword>
<dbReference type="Pfam" id="PF13490">
    <property type="entry name" value="zf-HC2"/>
    <property type="match status" value="1"/>
</dbReference>
<evidence type="ECO:0000256" key="3">
    <source>
        <dbReference type="ARBA" id="ARBA00022475"/>
    </source>
</evidence>
<organism evidence="14 15">
    <name type="scientific">Streptomyces venetus</name>
    <dbReference type="NCBI Taxonomy" id="1701086"/>
    <lineage>
        <taxon>Bacteria</taxon>
        <taxon>Bacillati</taxon>
        <taxon>Actinomycetota</taxon>
        <taxon>Actinomycetes</taxon>
        <taxon>Kitasatosporales</taxon>
        <taxon>Streptomycetaceae</taxon>
        <taxon>Streptomyces</taxon>
    </lineage>
</organism>
<evidence type="ECO:0000313" key="15">
    <source>
        <dbReference type="Proteomes" id="UP001501115"/>
    </source>
</evidence>
<keyword evidence="4 11" id="KW-0812">Transmembrane</keyword>
<comment type="caution">
    <text evidence="14">The sequence shown here is derived from an EMBL/GenBank/DDBJ whole genome shotgun (WGS) entry which is preliminary data.</text>
</comment>
<evidence type="ECO:0000259" key="13">
    <source>
        <dbReference type="Pfam" id="PF13490"/>
    </source>
</evidence>
<evidence type="ECO:0000256" key="1">
    <source>
        <dbReference type="ARBA" id="ARBA00004167"/>
    </source>
</evidence>
<dbReference type="InterPro" id="IPR041916">
    <property type="entry name" value="Anti_sigma_zinc_sf"/>
</dbReference>
<reference evidence="15" key="1">
    <citation type="journal article" date="2019" name="Int. J. Syst. Evol. Microbiol.">
        <title>The Global Catalogue of Microorganisms (GCM) 10K type strain sequencing project: providing services to taxonomists for standard genome sequencing and annotation.</title>
        <authorList>
            <consortium name="The Broad Institute Genomics Platform"/>
            <consortium name="The Broad Institute Genome Sequencing Center for Infectious Disease"/>
            <person name="Wu L."/>
            <person name="Ma J."/>
        </authorList>
    </citation>
    <scope>NUCLEOTIDE SEQUENCE [LARGE SCALE GENOMIC DNA]</scope>
    <source>
        <strain evidence="15">JCM 31290</strain>
    </source>
</reference>
<keyword evidence="3" id="KW-1003">Cell membrane</keyword>
<keyword evidence="5 11" id="KW-1133">Transmembrane helix</keyword>
<name>A0ABP8GUU9_9ACTN</name>
<evidence type="ECO:0000256" key="5">
    <source>
        <dbReference type="ARBA" id="ARBA00022989"/>
    </source>
</evidence>
<evidence type="ECO:0000256" key="2">
    <source>
        <dbReference type="ARBA" id="ARBA00004236"/>
    </source>
</evidence>
<sequence>MNLADAPHLDAGAYVLNALPAGEAAAFENHLAGCSQCRLEVERLSEAAVGMGAAETNAPSADLRRRVFDQISTVRQDRFVALESRRQRRLRRGLGLALAASVAGAVALGGVAWWQSSEAGTAREQSAEARAAYRDVAGVLAAHDATISTGKLAGGGTASVVASRAEGRAAFIASGLPRLTDDQVYELWYDDAGQYRPAGLVNAAGGHQAHVLDGRMEQATAVCLTVEPAGGSRHPTTEPIGVISVPA</sequence>
<evidence type="ECO:0000256" key="11">
    <source>
        <dbReference type="SAM" id="Phobius"/>
    </source>
</evidence>
<dbReference type="InterPro" id="IPR051474">
    <property type="entry name" value="Anti-sigma-K/W_factor"/>
</dbReference>
<proteinExistence type="predicted"/>
<dbReference type="PANTHER" id="PTHR37461:SF1">
    <property type="entry name" value="ANTI-SIGMA-K FACTOR RSKA"/>
    <property type="match status" value="1"/>
</dbReference>
<comment type="subcellular location">
    <subcellularLocation>
        <location evidence="2">Cell membrane</location>
    </subcellularLocation>
    <subcellularLocation>
        <location evidence="1">Membrane</location>
        <topology evidence="1">Single-pass membrane protein</topology>
    </subcellularLocation>
</comment>
<evidence type="ECO:0000256" key="6">
    <source>
        <dbReference type="ARBA" id="ARBA00023015"/>
    </source>
</evidence>
<evidence type="ECO:0000256" key="9">
    <source>
        <dbReference type="ARBA" id="ARBA00029829"/>
    </source>
</evidence>
<dbReference type="InterPro" id="IPR027383">
    <property type="entry name" value="Znf_put"/>
</dbReference>
<accession>A0ABP8GUU9</accession>
<dbReference type="EMBL" id="BAABET010000010">
    <property type="protein sequence ID" value="GAA4330094.1"/>
    <property type="molecule type" value="Genomic_DNA"/>
</dbReference>
<dbReference type="PANTHER" id="PTHR37461">
    <property type="entry name" value="ANTI-SIGMA-K FACTOR RSKA"/>
    <property type="match status" value="1"/>
</dbReference>
<evidence type="ECO:0000313" key="14">
    <source>
        <dbReference type="EMBL" id="GAA4330094.1"/>
    </source>
</evidence>